<proteinExistence type="predicted"/>
<reference evidence="1 2" key="1">
    <citation type="submission" date="2022-05" db="EMBL/GenBank/DDBJ databases">
        <title>Seasonal and diel survey of microbial diversity of the Tyrrhenian coast.</title>
        <authorList>
            <person name="Gattoni G."/>
            <person name="Corral P."/>
        </authorList>
    </citation>
    <scope>NUCLEOTIDE SEQUENCE [LARGE SCALE GENOMIC DNA]</scope>
    <source>
        <strain evidence="1 2">V10</strain>
    </source>
</reference>
<protein>
    <submittedName>
        <fullName evidence="1">Uncharacterized protein</fullName>
    </submittedName>
</protein>
<comment type="caution">
    <text evidence="1">The sequence shown here is derived from an EMBL/GenBank/DDBJ whole genome shotgun (WGS) entry which is preliminary data.</text>
</comment>
<evidence type="ECO:0000313" key="1">
    <source>
        <dbReference type="EMBL" id="MCL1629886.1"/>
    </source>
</evidence>
<accession>A0ABT0M4V0</accession>
<sequence length="76" mass="9028">MGLSPVYLLHWVQLLERHVSALVQMMKLRHPDDADDLTDLERVWQGEVEEMHAAVLRRDSSFFEQREQRVSKRRGV</sequence>
<name>A0ABT0M4V0_9RHOB</name>
<gene>
    <name evidence="1" type="ORF">M3N55_14210</name>
</gene>
<dbReference type="RefSeq" id="WP_249060214.1">
    <property type="nucleotide sequence ID" value="NZ_JALZWP010000018.1"/>
</dbReference>
<dbReference type="EMBL" id="JALZWP010000018">
    <property type="protein sequence ID" value="MCL1629886.1"/>
    <property type="molecule type" value="Genomic_DNA"/>
</dbReference>
<keyword evidence="2" id="KW-1185">Reference proteome</keyword>
<dbReference type="Proteomes" id="UP001202550">
    <property type="component" value="Unassembled WGS sequence"/>
</dbReference>
<organism evidence="1 2">
    <name type="scientific">Roseinatronobacter domitianus</name>
    <dbReference type="NCBI Taxonomy" id="2940293"/>
    <lineage>
        <taxon>Bacteria</taxon>
        <taxon>Pseudomonadati</taxon>
        <taxon>Pseudomonadota</taxon>
        <taxon>Alphaproteobacteria</taxon>
        <taxon>Rhodobacterales</taxon>
        <taxon>Paracoccaceae</taxon>
        <taxon>Roseinatronobacter</taxon>
    </lineage>
</organism>
<evidence type="ECO:0000313" key="2">
    <source>
        <dbReference type="Proteomes" id="UP001202550"/>
    </source>
</evidence>